<name>A0A0L6W168_9FIRM</name>
<dbReference type="InterPro" id="IPR025877">
    <property type="entry name" value="MobA-like_NTP_Trfase"/>
</dbReference>
<dbReference type="Pfam" id="PF12804">
    <property type="entry name" value="NTP_transf_3"/>
    <property type="match status" value="1"/>
</dbReference>
<evidence type="ECO:0000259" key="1">
    <source>
        <dbReference type="Pfam" id="PF12804"/>
    </source>
</evidence>
<feature type="domain" description="MobA-like NTP transferase" evidence="1">
    <location>
        <begin position="5"/>
        <end position="172"/>
    </location>
</feature>
<dbReference type="Gene3D" id="3.90.550.10">
    <property type="entry name" value="Spore Coat Polysaccharide Biosynthesis Protein SpsA, Chain A"/>
    <property type="match status" value="1"/>
</dbReference>
<accession>A0A0L6W168</accession>
<organism evidence="2 3">
    <name type="scientific">Thermincola ferriacetica</name>
    <dbReference type="NCBI Taxonomy" id="281456"/>
    <lineage>
        <taxon>Bacteria</taxon>
        <taxon>Bacillati</taxon>
        <taxon>Bacillota</taxon>
        <taxon>Clostridia</taxon>
        <taxon>Eubacteriales</taxon>
        <taxon>Thermincolaceae</taxon>
        <taxon>Thermincola</taxon>
    </lineage>
</organism>
<comment type="caution">
    <text evidence="2">The sequence shown here is derived from an EMBL/GenBank/DDBJ whole genome shotgun (WGS) entry which is preliminary data.</text>
</comment>
<dbReference type="InterPro" id="IPR029044">
    <property type="entry name" value="Nucleotide-diphossugar_trans"/>
</dbReference>
<protein>
    <recommendedName>
        <fullName evidence="1">MobA-like NTP transferase domain-containing protein</fullName>
    </recommendedName>
</protein>
<proteinExistence type="predicted"/>
<keyword evidence="3" id="KW-1185">Reference proteome</keyword>
<dbReference type="EMBL" id="LGTE01000015">
    <property type="protein sequence ID" value="KNZ69216.1"/>
    <property type="molecule type" value="Genomic_DNA"/>
</dbReference>
<evidence type="ECO:0000313" key="2">
    <source>
        <dbReference type="EMBL" id="KNZ69216.1"/>
    </source>
</evidence>
<dbReference type="PATRIC" id="fig|281456.6.peg.2277"/>
<reference evidence="3" key="1">
    <citation type="submission" date="2015-07" db="EMBL/GenBank/DDBJ databases">
        <title>Complete Genome of Thermincola ferriacetica strain Z-0001T.</title>
        <authorList>
            <person name="Lusk B."/>
            <person name="Badalamenti J.P."/>
            <person name="Parameswaran P."/>
            <person name="Bond D.R."/>
            <person name="Torres C.I."/>
        </authorList>
    </citation>
    <scope>NUCLEOTIDE SEQUENCE [LARGE SCALE GENOMIC DNA]</scope>
    <source>
        <strain evidence="3">Z-0001</strain>
    </source>
</reference>
<dbReference type="RefSeq" id="WP_052218332.1">
    <property type="nucleotide sequence ID" value="NZ_LGTE01000015.1"/>
</dbReference>
<gene>
    <name evidence="2" type="ORF">Tfer_2162</name>
</gene>
<evidence type="ECO:0000313" key="3">
    <source>
        <dbReference type="Proteomes" id="UP000037175"/>
    </source>
</evidence>
<dbReference type="Proteomes" id="UP000037175">
    <property type="component" value="Unassembled WGS sequence"/>
</dbReference>
<dbReference type="GO" id="GO:0016779">
    <property type="term" value="F:nucleotidyltransferase activity"/>
    <property type="evidence" value="ECO:0007669"/>
    <property type="project" value="UniProtKB-ARBA"/>
</dbReference>
<dbReference type="SUPFAM" id="SSF53448">
    <property type="entry name" value="Nucleotide-diphospho-sugar transferases"/>
    <property type="match status" value="1"/>
</dbReference>
<dbReference type="AlphaFoldDB" id="A0A0L6W168"/>
<sequence length="252" mass="27367">MKIDAVVLAGSPNRGALQGCSSAADEALIKIGRKHMVEYVIDALLAAENVSRIVVAGPKGNLAEIIGPQVSLVDGGETVIETLQRGLELLKSTGPVLVVCSDIPLLTTAAIEDFITRCCEREADFYYPIISQETVKARYPQAQRTYVSLVEGVFTGGNIMLLKPHVLDRLAEVAVEVVKLRKQPVKLCRLLGLKLLLKFFLHKLSISEIEQKVYELLGITGAAVISDYPEIGVDVDKPADLELVMSKLEETA</sequence>